<proteinExistence type="predicted"/>
<dbReference type="InterPro" id="IPR029058">
    <property type="entry name" value="AB_hydrolase_fold"/>
</dbReference>
<dbReference type="STRING" id="1095630.A0A2J6T8D3"/>
<evidence type="ECO:0000259" key="2">
    <source>
        <dbReference type="Pfam" id="PF07859"/>
    </source>
</evidence>
<dbReference type="Proteomes" id="UP000235371">
    <property type="component" value="Unassembled WGS sequence"/>
</dbReference>
<dbReference type="InterPro" id="IPR050300">
    <property type="entry name" value="GDXG_lipolytic_enzyme"/>
</dbReference>
<dbReference type="GeneID" id="36580834"/>
<dbReference type="PANTHER" id="PTHR48081">
    <property type="entry name" value="AB HYDROLASE SUPERFAMILY PROTEIN C4A8.06C"/>
    <property type="match status" value="1"/>
</dbReference>
<sequence length="336" mass="37336">MASQPAEPVYRTPVPFFTRLVYASKLYLSKFAIKVVFCVLNLPGIRKKAHQPTFTKVYPIQPSLRHRIFVPKQWKHGDAPLPLYLDIHGGGFALLEPRADDAFCANFCNENKLLVVSLDYPLAPASRYPKAVHALVDVVKAVLGDKSLPIDTKKVTIGGSSAGANLSLACTQDPSLQGKIGGLVAYYPPCDISTPVKVAMATRPANAGKDMLETKADMFNWAYCTDDINLRDPQLSPKYAERAKLPPKLYIVGCDFDLLCRDSEIMAEKFASVGNGKRTGTDDCWERNGVKWERILGEEHAFDIVMGSGEITARRIKRRAEMYASVAEFLFREVYI</sequence>
<reference evidence="3 4" key="1">
    <citation type="submission" date="2016-04" db="EMBL/GenBank/DDBJ databases">
        <title>A degradative enzymes factory behind the ericoid mycorrhizal symbiosis.</title>
        <authorList>
            <consortium name="DOE Joint Genome Institute"/>
            <person name="Martino E."/>
            <person name="Morin E."/>
            <person name="Grelet G."/>
            <person name="Kuo A."/>
            <person name="Kohler A."/>
            <person name="Daghino S."/>
            <person name="Barry K."/>
            <person name="Choi C."/>
            <person name="Cichocki N."/>
            <person name="Clum A."/>
            <person name="Copeland A."/>
            <person name="Hainaut M."/>
            <person name="Haridas S."/>
            <person name="Labutti K."/>
            <person name="Lindquist E."/>
            <person name="Lipzen A."/>
            <person name="Khouja H.-R."/>
            <person name="Murat C."/>
            <person name="Ohm R."/>
            <person name="Olson A."/>
            <person name="Spatafora J."/>
            <person name="Veneault-Fourrey C."/>
            <person name="Henrissat B."/>
            <person name="Grigoriev I."/>
            <person name="Martin F."/>
            <person name="Perotto S."/>
        </authorList>
    </citation>
    <scope>NUCLEOTIDE SEQUENCE [LARGE SCALE GENOMIC DNA]</scope>
    <source>
        <strain evidence="3 4">E</strain>
    </source>
</reference>
<evidence type="ECO:0000313" key="3">
    <source>
        <dbReference type="EMBL" id="PMD59289.1"/>
    </source>
</evidence>
<dbReference type="InterPro" id="IPR013094">
    <property type="entry name" value="AB_hydrolase_3"/>
</dbReference>
<keyword evidence="1" id="KW-0378">Hydrolase</keyword>
<organism evidence="3 4">
    <name type="scientific">Hyaloscypha bicolor E</name>
    <dbReference type="NCBI Taxonomy" id="1095630"/>
    <lineage>
        <taxon>Eukaryota</taxon>
        <taxon>Fungi</taxon>
        <taxon>Dikarya</taxon>
        <taxon>Ascomycota</taxon>
        <taxon>Pezizomycotina</taxon>
        <taxon>Leotiomycetes</taxon>
        <taxon>Helotiales</taxon>
        <taxon>Hyaloscyphaceae</taxon>
        <taxon>Hyaloscypha</taxon>
        <taxon>Hyaloscypha bicolor</taxon>
    </lineage>
</organism>
<dbReference type="InParanoid" id="A0A2J6T8D3"/>
<dbReference type="SUPFAM" id="SSF53474">
    <property type="entry name" value="alpha/beta-Hydrolases"/>
    <property type="match status" value="1"/>
</dbReference>
<gene>
    <name evidence="3" type="ORF">K444DRAFT_429072</name>
</gene>
<feature type="domain" description="Alpha/beta hydrolase fold-3" evidence="2">
    <location>
        <begin position="85"/>
        <end position="275"/>
    </location>
</feature>
<dbReference type="Pfam" id="PF07859">
    <property type="entry name" value="Abhydrolase_3"/>
    <property type="match status" value="1"/>
</dbReference>
<evidence type="ECO:0000256" key="1">
    <source>
        <dbReference type="ARBA" id="ARBA00022801"/>
    </source>
</evidence>
<dbReference type="GO" id="GO:0016787">
    <property type="term" value="F:hydrolase activity"/>
    <property type="evidence" value="ECO:0007669"/>
    <property type="project" value="UniProtKB-KW"/>
</dbReference>
<dbReference type="PANTHER" id="PTHR48081:SF8">
    <property type="entry name" value="ALPHA_BETA HYDROLASE FOLD-3 DOMAIN-CONTAINING PROTEIN-RELATED"/>
    <property type="match status" value="1"/>
</dbReference>
<keyword evidence="4" id="KW-1185">Reference proteome</keyword>
<dbReference type="RefSeq" id="XP_024736193.1">
    <property type="nucleotide sequence ID" value="XM_024872754.1"/>
</dbReference>
<dbReference type="EMBL" id="KZ613817">
    <property type="protein sequence ID" value="PMD59289.1"/>
    <property type="molecule type" value="Genomic_DNA"/>
</dbReference>
<dbReference type="Gene3D" id="3.40.50.1820">
    <property type="entry name" value="alpha/beta hydrolase"/>
    <property type="match status" value="1"/>
</dbReference>
<name>A0A2J6T8D3_9HELO</name>
<dbReference type="OrthoDB" id="408631at2759"/>
<dbReference type="AlphaFoldDB" id="A0A2J6T8D3"/>
<protein>
    <submittedName>
        <fullName evidence="3">Prolyl oligopeptidase-like protein</fullName>
    </submittedName>
</protein>
<evidence type="ECO:0000313" key="4">
    <source>
        <dbReference type="Proteomes" id="UP000235371"/>
    </source>
</evidence>
<accession>A0A2J6T8D3</accession>